<evidence type="ECO:0000256" key="3">
    <source>
        <dbReference type="ARBA" id="ARBA00022741"/>
    </source>
</evidence>
<keyword evidence="2" id="KW-0808">Transferase</keyword>
<dbReference type="EMBL" id="FMJC01000001">
    <property type="protein sequence ID" value="SCM70634.1"/>
    <property type="molecule type" value="Genomic_DNA"/>
</dbReference>
<accession>A0A212KZ94</accession>
<keyword evidence="6" id="KW-0119">Carbohydrate metabolism</keyword>
<feature type="domain" description="Four-carbon acid sugar kinase N-terminal" evidence="7">
    <location>
        <begin position="6"/>
        <end position="227"/>
    </location>
</feature>
<keyword evidence="5" id="KW-0067">ATP-binding</keyword>
<evidence type="ECO:0000259" key="8">
    <source>
        <dbReference type="Pfam" id="PF17042"/>
    </source>
</evidence>
<evidence type="ECO:0000256" key="2">
    <source>
        <dbReference type="ARBA" id="ARBA00022679"/>
    </source>
</evidence>
<gene>
    <name evidence="9" type="ORF">KL86DES1_10528</name>
</gene>
<dbReference type="Gene3D" id="3.40.980.20">
    <property type="entry name" value="Four-carbon acid sugar kinase, nucleotide binding domain"/>
    <property type="match status" value="1"/>
</dbReference>
<dbReference type="RefSeq" id="WP_179979389.1">
    <property type="nucleotide sequence ID" value="NZ_LT608333.1"/>
</dbReference>
<evidence type="ECO:0000256" key="6">
    <source>
        <dbReference type="ARBA" id="ARBA00023277"/>
    </source>
</evidence>
<evidence type="ECO:0000256" key="4">
    <source>
        <dbReference type="ARBA" id="ARBA00022777"/>
    </source>
</evidence>
<name>A0A212KZ94_9BACT</name>
<dbReference type="Pfam" id="PF17042">
    <property type="entry name" value="NBD_C"/>
    <property type="match status" value="1"/>
</dbReference>
<dbReference type="Pfam" id="PF07005">
    <property type="entry name" value="SBD_N"/>
    <property type="match status" value="1"/>
</dbReference>
<organism evidence="9">
    <name type="scientific">uncultured Desulfovibrio sp</name>
    <dbReference type="NCBI Taxonomy" id="167968"/>
    <lineage>
        <taxon>Bacteria</taxon>
        <taxon>Pseudomonadati</taxon>
        <taxon>Thermodesulfobacteriota</taxon>
        <taxon>Desulfovibrionia</taxon>
        <taxon>Desulfovibrionales</taxon>
        <taxon>Desulfovibrionaceae</taxon>
        <taxon>Desulfovibrio</taxon>
        <taxon>environmental samples</taxon>
    </lineage>
</organism>
<keyword evidence="4" id="KW-0418">Kinase</keyword>
<dbReference type="InterPro" id="IPR031475">
    <property type="entry name" value="NBD_C"/>
</dbReference>
<proteinExistence type="inferred from homology"/>
<reference evidence="9" key="1">
    <citation type="submission" date="2016-08" db="EMBL/GenBank/DDBJ databases">
        <authorList>
            <person name="Seilhamer J.J."/>
        </authorList>
    </citation>
    <scope>NUCLEOTIDE SEQUENCE</scope>
    <source>
        <strain evidence="9">86-1</strain>
    </source>
</reference>
<dbReference type="SUPFAM" id="SSF142764">
    <property type="entry name" value="YgbK-like"/>
    <property type="match status" value="1"/>
</dbReference>
<keyword evidence="3" id="KW-0547">Nucleotide-binding</keyword>
<protein>
    <recommendedName>
        <fullName evidence="10">Four-carbon acid sugar kinase family protein</fullName>
    </recommendedName>
</protein>
<dbReference type="GO" id="GO:0016301">
    <property type="term" value="F:kinase activity"/>
    <property type="evidence" value="ECO:0007669"/>
    <property type="project" value="UniProtKB-KW"/>
</dbReference>
<evidence type="ECO:0000256" key="1">
    <source>
        <dbReference type="ARBA" id="ARBA00005715"/>
    </source>
</evidence>
<dbReference type="InterPro" id="IPR010737">
    <property type="entry name" value="4-carb_acid_sugar_kinase_N"/>
</dbReference>
<dbReference type="InterPro" id="IPR042213">
    <property type="entry name" value="NBD_C_sf"/>
</dbReference>
<evidence type="ECO:0000259" key="7">
    <source>
        <dbReference type="Pfam" id="PF07005"/>
    </source>
</evidence>
<evidence type="ECO:0000313" key="9">
    <source>
        <dbReference type="EMBL" id="SCM70634.1"/>
    </source>
</evidence>
<dbReference type="GO" id="GO:0005524">
    <property type="term" value="F:ATP binding"/>
    <property type="evidence" value="ECO:0007669"/>
    <property type="project" value="UniProtKB-KW"/>
</dbReference>
<dbReference type="InterPro" id="IPR037051">
    <property type="entry name" value="4-carb_acid_sugar_kinase_N_sf"/>
</dbReference>
<evidence type="ECO:0008006" key="10">
    <source>
        <dbReference type="Google" id="ProtNLM"/>
    </source>
</evidence>
<sequence length="419" mass="43291">MNPSWLIVADDLTGAADCAIAFAKSGMPASVIFEGGEAADVPGGVVAVDVASRALSAAQAEKAHICLLEQRFARPMRLYKKLDSLMRGQPMAETAATIEVLRKLGGPSFLIMAPAFPATGRTTVNGCVLVNGEPLEATEVWARDHSYPSGNLVENLGAVGVKTYGITLDVVRSGADKVMALVRDCMDKGFDGVVCDAETPDDLAIIAEATYPLADGVFFAGTGGLAVPLARMSAPGRGGVTISVPATDRGILMVVGSLVKVSRQALRFVLDTKPALHVPFTPAELTAASDAALEERGQEIREALLAGRDVVAEIVEVDDPDLSKGGGLASRLAAALHGVLEASGGLVATGGETAAMLMARAGIHGIQLVTEVESGVPVGLTLGRHALPVITKAGSFGSEHTLARCLEYIRAANYKGELA</sequence>
<comment type="similarity">
    <text evidence="1">Belongs to the four-carbon acid sugar kinase family.</text>
</comment>
<dbReference type="Gene3D" id="3.40.50.10840">
    <property type="entry name" value="Putative sugar-binding, N-terminal domain"/>
    <property type="match status" value="1"/>
</dbReference>
<evidence type="ECO:0000256" key="5">
    <source>
        <dbReference type="ARBA" id="ARBA00022840"/>
    </source>
</evidence>
<feature type="domain" description="Four-carbon acid sugar kinase nucleotide binding" evidence="8">
    <location>
        <begin position="252"/>
        <end position="402"/>
    </location>
</feature>
<dbReference type="AlphaFoldDB" id="A0A212KZ94"/>